<dbReference type="GeneID" id="19334528"/>
<dbReference type="RefSeq" id="XP_007921255.1">
    <property type="nucleotide sequence ID" value="XM_007923064.1"/>
</dbReference>
<dbReference type="Proteomes" id="UP000016932">
    <property type="component" value="Unassembled WGS sequence"/>
</dbReference>
<sequence length="55" mass="5422">MVVVPRMLVTQVVGDMPVGNGGNVPVGMRGVLDGRPGVRGPLGALKGGTVPEGNG</sequence>
<dbReference type="AlphaFoldDB" id="N1Q6K8"/>
<dbReference type="HOGENOM" id="CLU_3033414_0_0_1"/>
<accession>N1Q6K8</accession>
<keyword evidence="2" id="KW-1185">Reference proteome</keyword>
<proteinExistence type="predicted"/>
<protein>
    <submittedName>
        <fullName evidence="1">Uncharacterized protein</fullName>
    </submittedName>
</protein>
<dbReference type="EMBL" id="KB446555">
    <property type="protein sequence ID" value="EME88054.1"/>
    <property type="molecule type" value="Genomic_DNA"/>
</dbReference>
<evidence type="ECO:0000313" key="1">
    <source>
        <dbReference type="EMBL" id="EME88054.1"/>
    </source>
</evidence>
<evidence type="ECO:0000313" key="2">
    <source>
        <dbReference type="Proteomes" id="UP000016932"/>
    </source>
</evidence>
<dbReference type="VEuPathDB" id="FungiDB:MYCFIDRAFT_181132"/>
<organism evidence="1 2">
    <name type="scientific">Pseudocercospora fijiensis (strain CIRAD86)</name>
    <name type="common">Black leaf streak disease fungus</name>
    <name type="synonym">Mycosphaerella fijiensis</name>
    <dbReference type="NCBI Taxonomy" id="383855"/>
    <lineage>
        <taxon>Eukaryota</taxon>
        <taxon>Fungi</taxon>
        <taxon>Dikarya</taxon>
        <taxon>Ascomycota</taxon>
        <taxon>Pezizomycotina</taxon>
        <taxon>Dothideomycetes</taxon>
        <taxon>Dothideomycetidae</taxon>
        <taxon>Mycosphaerellales</taxon>
        <taxon>Mycosphaerellaceae</taxon>
        <taxon>Pseudocercospora</taxon>
    </lineage>
</organism>
<gene>
    <name evidence="1" type="ORF">MYCFIDRAFT_181132</name>
</gene>
<name>N1Q6K8_PSEFD</name>
<dbReference type="KEGG" id="pfj:MYCFIDRAFT_181132"/>
<reference evidence="1 2" key="1">
    <citation type="journal article" date="2012" name="PLoS Pathog.">
        <title>Diverse lifestyles and strategies of plant pathogenesis encoded in the genomes of eighteen Dothideomycetes fungi.</title>
        <authorList>
            <person name="Ohm R.A."/>
            <person name="Feau N."/>
            <person name="Henrissat B."/>
            <person name="Schoch C.L."/>
            <person name="Horwitz B.A."/>
            <person name="Barry K.W."/>
            <person name="Condon B.J."/>
            <person name="Copeland A.C."/>
            <person name="Dhillon B."/>
            <person name="Glaser F."/>
            <person name="Hesse C.N."/>
            <person name="Kosti I."/>
            <person name="LaButti K."/>
            <person name="Lindquist E.A."/>
            <person name="Lucas S."/>
            <person name="Salamov A.A."/>
            <person name="Bradshaw R.E."/>
            <person name="Ciuffetti L."/>
            <person name="Hamelin R.C."/>
            <person name="Kema G.H.J."/>
            <person name="Lawrence C."/>
            <person name="Scott J.A."/>
            <person name="Spatafora J.W."/>
            <person name="Turgeon B.G."/>
            <person name="de Wit P.J.G.M."/>
            <person name="Zhong S."/>
            <person name="Goodwin S.B."/>
            <person name="Grigoriev I.V."/>
        </authorList>
    </citation>
    <scope>NUCLEOTIDE SEQUENCE [LARGE SCALE GENOMIC DNA]</scope>
    <source>
        <strain evidence="1 2">CIRAD86</strain>
    </source>
</reference>